<feature type="non-terminal residue" evidence="1">
    <location>
        <position position="77"/>
    </location>
</feature>
<evidence type="ECO:0000313" key="2">
    <source>
        <dbReference type="Proteomes" id="UP000837857"/>
    </source>
</evidence>
<name>A0ABN8J0P6_9NEOP</name>
<proteinExistence type="predicted"/>
<reference evidence="1" key="1">
    <citation type="submission" date="2022-03" db="EMBL/GenBank/DDBJ databases">
        <authorList>
            <person name="Martin H S."/>
        </authorList>
    </citation>
    <scope>NUCLEOTIDE SEQUENCE</scope>
</reference>
<organism evidence="1 2">
    <name type="scientific">Iphiclides podalirius</name>
    <name type="common">scarce swallowtail</name>
    <dbReference type="NCBI Taxonomy" id="110791"/>
    <lineage>
        <taxon>Eukaryota</taxon>
        <taxon>Metazoa</taxon>
        <taxon>Ecdysozoa</taxon>
        <taxon>Arthropoda</taxon>
        <taxon>Hexapoda</taxon>
        <taxon>Insecta</taxon>
        <taxon>Pterygota</taxon>
        <taxon>Neoptera</taxon>
        <taxon>Endopterygota</taxon>
        <taxon>Lepidoptera</taxon>
        <taxon>Glossata</taxon>
        <taxon>Ditrysia</taxon>
        <taxon>Papilionoidea</taxon>
        <taxon>Papilionidae</taxon>
        <taxon>Papilioninae</taxon>
        <taxon>Iphiclides</taxon>
    </lineage>
</organism>
<protein>
    <submittedName>
        <fullName evidence="1">Uncharacterized protein</fullName>
    </submittedName>
</protein>
<evidence type="ECO:0000313" key="1">
    <source>
        <dbReference type="EMBL" id="CAH2073128.1"/>
    </source>
</evidence>
<gene>
    <name evidence="1" type="ORF">IPOD504_LOCUS15496</name>
</gene>
<accession>A0ABN8J0P6</accession>
<dbReference type="EMBL" id="OW152819">
    <property type="protein sequence ID" value="CAH2073128.1"/>
    <property type="molecule type" value="Genomic_DNA"/>
</dbReference>
<keyword evidence="2" id="KW-1185">Reference proteome</keyword>
<sequence length="77" mass="8369">MSGHCDRRCLAGPLGILSGHRIGPTAPIRRPADFPLTAICDSCQQTSECVRSGLWLGSRAQFRFTSAVLIPKDRTVD</sequence>
<dbReference type="Proteomes" id="UP000837857">
    <property type="component" value="Chromosome 7"/>
</dbReference>